<gene>
    <name evidence="3" type="ORF">H0241_13275</name>
</gene>
<comment type="caution">
    <text evidence="3">The sequence shown here is derived from an EMBL/GenBank/DDBJ whole genome shotgun (WGS) entry which is preliminary data.</text>
</comment>
<organism evidence="3 4">
    <name type="scientific">Mesorhizobium neociceri</name>
    <dbReference type="NCBI Taxonomy" id="1307853"/>
    <lineage>
        <taxon>Bacteria</taxon>
        <taxon>Pseudomonadati</taxon>
        <taxon>Pseudomonadota</taxon>
        <taxon>Alphaproteobacteria</taxon>
        <taxon>Hyphomicrobiales</taxon>
        <taxon>Phyllobacteriaceae</taxon>
        <taxon>Mesorhizobium</taxon>
    </lineage>
</organism>
<evidence type="ECO:0008006" key="5">
    <source>
        <dbReference type="Google" id="ProtNLM"/>
    </source>
</evidence>
<accession>A0A838B5A8</accession>
<evidence type="ECO:0000256" key="2">
    <source>
        <dbReference type="SAM" id="SignalP"/>
    </source>
</evidence>
<protein>
    <recommendedName>
        <fullName evidence="5">Lipoprotein</fullName>
    </recommendedName>
</protein>
<reference evidence="3 4" key="1">
    <citation type="submission" date="2020-07" db="EMBL/GenBank/DDBJ databases">
        <title>Definition of the novel symbiovar canariense within Mesorhizobium novociceri, a new species of genus Mesorhizobium nodulating Cicer canariense in the Caldera de Taburiente National Park (La Palma, Canary Islands).</title>
        <authorList>
            <person name="Leon-Barrios M."/>
            <person name="Perez-Yepez J."/>
            <person name="Flores-Felix J.D."/>
            <person name="Ramirez-Baena M.H."/>
            <person name="Pulido-Suarez L."/>
            <person name="Igual J.M."/>
            <person name="Velazquez E."/>
            <person name="Peix A."/>
        </authorList>
    </citation>
    <scope>NUCLEOTIDE SEQUENCE [LARGE SCALE GENOMIC DNA]</scope>
    <source>
        <strain evidence="3 4">CCANP35</strain>
    </source>
</reference>
<evidence type="ECO:0000256" key="1">
    <source>
        <dbReference type="SAM" id="MobiDB-lite"/>
    </source>
</evidence>
<sequence>MLLMTGWIVPCFLCLALLASSGCARSYDGTVVIPRPLDIRRVWDRDPSQTEASQMQAAAGVFPTPPPQEPYRPAARRHTTKIAAPRRHVRSSPPSMASEPANPLTCKNVSEPGKRYKMVCE</sequence>
<keyword evidence="4" id="KW-1185">Reference proteome</keyword>
<dbReference type="EMBL" id="JACDTY010000005">
    <property type="protein sequence ID" value="MBA1141222.1"/>
    <property type="molecule type" value="Genomic_DNA"/>
</dbReference>
<proteinExistence type="predicted"/>
<name>A0A838B5A8_9HYPH</name>
<dbReference type="AlphaFoldDB" id="A0A838B5A8"/>
<feature type="region of interest" description="Disordered" evidence="1">
    <location>
        <begin position="46"/>
        <end position="108"/>
    </location>
</feature>
<dbReference type="Proteomes" id="UP000558284">
    <property type="component" value="Unassembled WGS sequence"/>
</dbReference>
<evidence type="ECO:0000313" key="4">
    <source>
        <dbReference type="Proteomes" id="UP000558284"/>
    </source>
</evidence>
<keyword evidence="2" id="KW-0732">Signal</keyword>
<evidence type="ECO:0000313" key="3">
    <source>
        <dbReference type="EMBL" id="MBA1141222.1"/>
    </source>
</evidence>
<feature type="compositionally biased region" description="Basic residues" evidence="1">
    <location>
        <begin position="74"/>
        <end position="90"/>
    </location>
</feature>
<feature type="chain" id="PRO_5032520914" description="Lipoprotein" evidence="2">
    <location>
        <begin position="27"/>
        <end position="121"/>
    </location>
</feature>
<feature type="signal peptide" evidence="2">
    <location>
        <begin position="1"/>
        <end position="26"/>
    </location>
</feature>